<dbReference type="InterPro" id="IPR014710">
    <property type="entry name" value="RmlC-like_jellyroll"/>
</dbReference>
<proteinExistence type="predicted"/>
<dbReference type="AlphaFoldDB" id="A0A498R3K6"/>
<dbReference type="InterPro" id="IPR010282">
    <property type="entry name" value="Uncharacterised_HutD/Ves"/>
</dbReference>
<dbReference type="OrthoDB" id="9786443at2"/>
<dbReference type="SUPFAM" id="SSF51182">
    <property type="entry name" value="RmlC-like cupins"/>
    <property type="match status" value="1"/>
</dbReference>
<sequence length="206" mass="23185">MHNKVVIKKTADYPVNRWSGGRTTELYIDPAEASYLKREFSWRLSTATVEADQSTFSALPGVDRILVLLEGNVTLVHQEQYQKELKPYEQDTFDGGWTTTSYGRAVDFNLMTRNEYRGTVAYLPLEKQETRTLLDEPPARMKLSAQVIYLHQGTVRVTLDGPEMVLNPKELCCIHNPDATVSFTVANVGPGKANCLVTRIYQPIGS</sequence>
<dbReference type="Proteomes" id="UP000277811">
    <property type="component" value="Unassembled WGS sequence"/>
</dbReference>
<dbReference type="Gene3D" id="2.60.120.10">
    <property type="entry name" value="Jelly Rolls"/>
    <property type="match status" value="1"/>
</dbReference>
<reference evidence="1" key="1">
    <citation type="submission" date="2018-06" db="EMBL/GenBank/DDBJ databases">
        <authorList>
            <person name="Strepis N."/>
        </authorList>
    </citation>
    <scope>NUCLEOTIDE SEQUENCE [LARGE SCALE GENOMIC DNA]</scope>
    <source>
        <strain evidence="1">LUCI</strain>
    </source>
</reference>
<dbReference type="Pfam" id="PF05962">
    <property type="entry name" value="HutD"/>
    <property type="match status" value="1"/>
</dbReference>
<organism evidence="1 2">
    <name type="scientific">Lucifera butyrica</name>
    <dbReference type="NCBI Taxonomy" id="1351585"/>
    <lineage>
        <taxon>Bacteria</taxon>
        <taxon>Bacillati</taxon>
        <taxon>Bacillota</taxon>
        <taxon>Negativicutes</taxon>
        <taxon>Veillonellales</taxon>
        <taxon>Veillonellaceae</taxon>
        <taxon>Lucifera</taxon>
    </lineage>
</organism>
<protein>
    <submittedName>
        <fullName evidence="1">Hutd</fullName>
    </submittedName>
</protein>
<dbReference type="PANTHER" id="PTHR37943:SF1">
    <property type="entry name" value="PROTEIN VES"/>
    <property type="match status" value="1"/>
</dbReference>
<dbReference type="EMBL" id="UPPP01000072">
    <property type="protein sequence ID" value="VBB07246.1"/>
    <property type="molecule type" value="Genomic_DNA"/>
</dbReference>
<dbReference type="InterPro" id="IPR011051">
    <property type="entry name" value="RmlC_Cupin_sf"/>
</dbReference>
<dbReference type="RefSeq" id="WP_122628182.1">
    <property type="nucleotide sequence ID" value="NZ_UPPP01000072.1"/>
</dbReference>
<dbReference type="PANTHER" id="PTHR37943">
    <property type="entry name" value="PROTEIN VES"/>
    <property type="match status" value="1"/>
</dbReference>
<evidence type="ECO:0000313" key="1">
    <source>
        <dbReference type="EMBL" id="VBB07246.1"/>
    </source>
</evidence>
<keyword evidence="2" id="KW-1185">Reference proteome</keyword>
<gene>
    <name evidence="1" type="ORF">LUCI_2490</name>
</gene>
<name>A0A498R3K6_9FIRM</name>
<accession>A0A498R3K6</accession>
<evidence type="ECO:0000313" key="2">
    <source>
        <dbReference type="Proteomes" id="UP000277811"/>
    </source>
</evidence>